<keyword evidence="2" id="KW-0285">Flavoprotein</keyword>
<dbReference type="STRING" id="419597.SAMN04487957_11253"/>
<dbReference type="Gene3D" id="3.50.50.60">
    <property type="entry name" value="FAD/NAD(P)-binding domain"/>
    <property type="match status" value="2"/>
</dbReference>
<dbReference type="EMBL" id="FNIV01000012">
    <property type="protein sequence ID" value="SDO80081.1"/>
    <property type="molecule type" value="Genomic_DNA"/>
</dbReference>
<feature type="binding site" evidence="5">
    <location>
        <begin position="141"/>
        <end position="143"/>
    </location>
    <ligand>
        <name>FAD</name>
        <dbReference type="ChEBI" id="CHEBI:57692"/>
    </ligand>
</feature>
<accession>A0A1H0MI95</accession>
<evidence type="ECO:0000256" key="2">
    <source>
        <dbReference type="ARBA" id="ARBA00022630"/>
    </source>
</evidence>
<evidence type="ECO:0000256" key="3">
    <source>
        <dbReference type="ARBA" id="ARBA00022827"/>
    </source>
</evidence>
<evidence type="ECO:0000313" key="10">
    <source>
        <dbReference type="Proteomes" id="UP000199075"/>
    </source>
</evidence>
<evidence type="ECO:0000259" key="7">
    <source>
        <dbReference type="Pfam" id="PF02852"/>
    </source>
</evidence>
<keyword evidence="10" id="KW-1185">Reference proteome</keyword>
<keyword evidence="5" id="KW-0547">Nucleotide-binding</keyword>
<feature type="binding site" evidence="5">
    <location>
        <begin position="178"/>
        <end position="185"/>
    </location>
    <ligand>
        <name>NAD(+)</name>
        <dbReference type="ChEBI" id="CHEBI:57540"/>
    </ligand>
</feature>
<evidence type="ECO:0000256" key="6">
    <source>
        <dbReference type="PIRSR" id="PIRSR000350-4"/>
    </source>
</evidence>
<feature type="domain" description="Pyridine nucleotide-disulphide oxidoreductase dimerisation" evidence="7">
    <location>
        <begin position="354"/>
        <end position="461"/>
    </location>
</feature>
<dbReference type="PANTHER" id="PTHR43014">
    <property type="entry name" value="MERCURIC REDUCTASE"/>
    <property type="match status" value="1"/>
</dbReference>
<dbReference type="Proteomes" id="UP000199075">
    <property type="component" value="Unassembled WGS sequence"/>
</dbReference>
<dbReference type="PRINTS" id="PR00368">
    <property type="entry name" value="FADPNR"/>
</dbReference>
<dbReference type="PRINTS" id="PR00411">
    <property type="entry name" value="PNDRDTASEI"/>
</dbReference>
<dbReference type="InterPro" id="IPR001100">
    <property type="entry name" value="Pyr_nuc-diS_OxRdtase"/>
</dbReference>
<dbReference type="AlphaFoldDB" id="A0A1H0MI95"/>
<dbReference type="SUPFAM" id="SSF55424">
    <property type="entry name" value="FAD/NAD-linked reductases, dimerisation (C-terminal) domain"/>
    <property type="match status" value="1"/>
</dbReference>
<reference evidence="10" key="1">
    <citation type="submission" date="2016-10" db="EMBL/GenBank/DDBJ databases">
        <authorList>
            <person name="Varghese N."/>
            <person name="Submissions S."/>
        </authorList>
    </citation>
    <scope>NUCLEOTIDE SEQUENCE [LARGE SCALE GENOMIC DNA]</scope>
    <source>
        <strain evidence="10">CGMCC 1.6444</strain>
    </source>
</reference>
<dbReference type="InterPro" id="IPR004099">
    <property type="entry name" value="Pyr_nucl-diS_OxRdtase_dimer"/>
</dbReference>
<keyword evidence="3 5" id="KW-0274">FAD</keyword>
<dbReference type="PIRSF" id="PIRSF000350">
    <property type="entry name" value="Mercury_reductase_MerA"/>
    <property type="match status" value="1"/>
</dbReference>
<evidence type="ECO:0000259" key="8">
    <source>
        <dbReference type="Pfam" id="PF07992"/>
    </source>
</evidence>
<dbReference type="PANTHER" id="PTHR43014:SF4">
    <property type="entry name" value="PYRIDINE NUCLEOTIDE-DISULFIDE OXIDOREDUCTASE RCLA-RELATED"/>
    <property type="match status" value="1"/>
</dbReference>
<feature type="binding site" evidence="5">
    <location>
        <position position="52"/>
    </location>
    <ligand>
        <name>FAD</name>
        <dbReference type="ChEBI" id="CHEBI:57692"/>
    </ligand>
</feature>
<dbReference type="Pfam" id="PF07992">
    <property type="entry name" value="Pyr_redox_2"/>
    <property type="match status" value="1"/>
</dbReference>
<comment type="similarity">
    <text evidence="1">Belongs to the class-I pyridine nucleotide-disulfide oxidoreductase family.</text>
</comment>
<dbReference type="InterPro" id="IPR023753">
    <property type="entry name" value="FAD/NAD-binding_dom"/>
</dbReference>
<evidence type="ECO:0000256" key="1">
    <source>
        <dbReference type="ARBA" id="ARBA00007532"/>
    </source>
</evidence>
<gene>
    <name evidence="9" type="ORF">SAMN04487957_11253</name>
</gene>
<organism evidence="9 10">
    <name type="scientific">Halomonas shengliensis</name>
    <dbReference type="NCBI Taxonomy" id="419597"/>
    <lineage>
        <taxon>Bacteria</taxon>
        <taxon>Pseudomonadati</taxon>
        <taxon>Pseudomonadota</taxon>
        <taxon>Gammaproteobacteria</taxon>
        <taxon>Oceanospirillales</taxon>
        <taxon>Halomonadaceae</taxon>
        <taxon>Halomonas</taxon>
    </lineage>
</organism>
<evidence type="ECO:0000313" key="9">
    <source>
        <dbReference type="EMBL" id="SDO80081.1"/>
    </source>
</evidence>
<dbReference type="OrthoDB" id="9800167at2"/>
<protein>
    <submittedName>
        <fullName evidence="9">Dihydrolipoamide dehydrogenase</fullName>
    </submittedName>
</protein>
<dbReference type="GO" id="GO:0050660">
    <property type="term" value="F:flavin adenine dinucleotide binding"/>
    <property type="evidence" value="ECO:0007669"/>
    <property type="project" value="TreeGrafter"/>
</dbReference>
<evidence type="ECO:0000256" key="4">
    <source>
        <dbReference type="PIRSR" id="PIRSR000350-2"/>
    </source>
</evidence>
<dbReference type="GO" id="GO:0003955">
    <property type="term" value="F:NAD(P)H dehydrogenase (quinone) activity"/>
    <property type="evidence" value="ECO:0007669"/>
    <property type="project" value="TreeGrafter"/>
</dbReference>
<feature type="binding site" evidence="5">
    <location>
        <position position="316"/>
    </location>
    <ligand>
        <name>FAD</name>
        <dbReference type="ChEBI" id="CHEBI:57692"/>
    </ligand>
</feature>
<sequence length="488" mass="52668">MQQREVDIAIIGAGSAGLSAWHAARQHSDSVVLIEGGEYGTTCARVGCMPSKLLIAAAEAAHQAREAGGFGIRVSGVEVDGRAVMARVKEERDGFVGRVLTSMKRIPEADRLSGHARFADPHTLEVGGHTRVRVRTIIIATGSRPSWPGMFDAAGDRLVTNDDVFEWDDLPESVAVFGPGVIGLELGQALHRLGVRLRVFGVGGALGPFRDAKVREAADATFNEAFYVDPDAKVERIERDGEGVAITFIERDSGETLTERFDYLLAATGRRPNVDRLGLENAGLALDDKGVPRFNRFTLQCRGADDGPSHVFIAGDANQELPLLHEANSEGRIAGDNAGRFPEPRAGRRNVALSIVFTEPQMATVGEGHAELERRLGGCDCLATGEASFADQGRAVVMRQNRGLMRLYAEHGSGQFLGAELFGPRVEHMAHLLAWALEQRLGVGEMLAMPWYHPVLEEGLRGALRDLNANLQQGPAITERCMECGPGD</sequence>
<feature type="domain" description="FAD/NAD(P)-binding" evidence="8">
    <location>
        <begin position="7"/>
        <end position="331"/>
    </location>
</feature>
<dbReference type="InterPro" id="IPR036188">
    <property type="entry name" value="FAD/NAD-bd_sf"/>
</dbReference>
<feature type="disulfide bond" description="Redox-active" evidence="6">
    <location>
        <begin position="43"/>
        <end position="48"/>
    </location>
</feature>
<dbReference type="Gene3D" id="3.30.390.30">
    <property type="match status" value="1"/>
</dbReference>
<comment type="cofactor">
    <cofactor evidence="5">
        <name>FAD</name>
        <dbReference type="ChEBI" id="CHEBI:57692"/>
    </cofactor>
    <text evidence="5">Binds 1 FAD per subunit.</text>
</comment>
<dbReference type="RefSeq" id="WP_089680688.1">
    <property type="nucleotide sequence ID" value="NZ_FNIV01000012.1"/>
</dbReference>
<name>A0A1H0MI95_9GAMM</name>
<feature type="binding site" evidence="5">
    <location>
        <position position="269"/>
    </location>
    <ligand>
        <name>NAD(+)</name>
        <dbReference type="ChEBI" id="CHEBI:57540"/>
    </ligand>
</feature>
<dbReference type="NCBIfam" id="NF004939">
    <property type="entry name" value="PRK06292.1-1"/>
    <property type="match status" value="1"/>
</dbReference>
<evidence type="ECO:0000256" key="5">
    <source>
        <dbReference type="PIRSR" id="PIRSR000350-3"/>
    </source>
</evidence>
<dbReference type="Pfam" id="PF02852">
    <property type="entry name" value="Pyr_redox_dim"/>
    <property type="match status" value="1"/>
</dbReference>
<dbReference type="InterPro" id="IPR016156">
    <property type="entry name" value="FAD/NAD-linked_Rdtase_dimer_sf"/>
</dbReference>
<proteinExistence type="inferred from homology"/>
<dbReference type="SUPFAM" id="SSF51905">
    <property type="entry name" value="FAD/NAD(P)-binding domain"/>
    <property type="match status" value="1"/>
</dbReference>
<keyword evidence="5" id="KW-0520">NAD</keyword>
<feature type="active site" description="Proton acceptor" evidence="4">
    <location>
        <position position="453"/>
    </location>
</feature>